<evidence type="ECO:0000259" key="1">
    <source>
        <dbReference type="Pfam" id="PF07581"/>
    </source>
</evidence>
<organism evidence="2 3">
    <name type="scientific">Alistipes onderdonkii</name>
    <dbReference type="NCBI Taxonomy" id="328813"/>
    <lineage>
        <taxon>Bacteria</taxon>
        <taxon>Pseudomonadati</taxon>
        <taxon>Bacteroidota</taxon>
        <taxon>Bacteroidia</taxon>
        <taxon>Bacteroidales</taxon>
        <taxon>Rikenellaceae</taxon>
        <taxon>Alistipes</taxon>
    </lineage>
</organism>
<dbReference type="Proteomes" id="UP000322940">
    <property type="component" value="Unassembled WGS sequence"/>
</dbReference>
<evidence type="ECO:0000313" key="2">
    <source>
        <dbReference type="EMBL" id="KAA2379288.1"/>
    </source>
</evidence>
<dbReference type="InterPro" id="IPR011493">
    <property type="entry name" value="GLUG"/>
</dbReference>
<dbReference type="Pfam" id="PF07581">
    <property type="entry name" value="Glug"/>
    <property type="match status" value="1"/>
</dbReference>
<dbReference type="EMBL" id="VVXH01000005">
    <property type="protein sequence ID" value="KAA2379288.1"/>
    <property type="molecule type" value="Genomic_DNA"/>
</dbReference>
<reference evidence="2 3" key="1">
    <citation type="journal article" date="2019" name="Nat. Med.">
        <title>A library of human gut bacterial isolates paired with longitudinal multiomics data enables mechanistic microbiome research.</title>
        <authorList>
            <person name="Poyet M."/>
            <person name="Groussin M."/>
            <person name="Gibbons S.M."/>
            <person name="Avila-Pacheco J."/>
            <person name="Jiang X."/>
            <person name="Kearney S.M."/>
            <person name="Perrotta A.R."/>
            <person name="Berdy B."/>
            <person name="Zhao S."/>
            <person name="Lieberman T.D."/>
            <person name="Swanson P.K."/>
            <person name="Smith M."/>
            <person name="Roesemann S."/>
            <person name="Alexander J.E."/>
            <person name="Rich S.A."/>
            <person name="Livny J."/>
            <person name="Vlamakis H."/>
            <person name="Clish C."/>
            <person name="Bullock K."/>
            <person name="Deik A."/>
            <person name="Scott J."/>
            <person name="Pierce K.A."/>
            <person name="Xavier R.J."/>
            <person name="Alm E.J."/>
        </authorList>
    </citation>
    <scope>NUCLEOTIDE SEQUENCE [LARGE SCALE GENOMIC DNA]</scope>
    <source>
        <strain evidence="2 3">BIOML-A266</strain>
    </source>
</reference>
<feature type="domain" description="GLUG" evidence="1">
    <location>
        <begin position="670"/>
        <end position="693"/>
    </location>
</feature>
<evidence type="ECO:0000313" key="3">
    <source>
        <dbReference type="Proteomes" id="UP000322940"/>
    </source>
</evidence>
<dbReference type="Gene3D" id="2.160.20.110">
    <property type="match status" value="2"/>
</dbReference>
<comment type="caution">
    <text evidence="2">The sequence shown here is derived from an EMBL/GenBank/DDBJ whole genome shotgun (WGS) entry which is preliminary data.</text>
</comment>
<gene>
    <name evidence="2" type="ORF">F2Y10_06455</name>
</gene>
<dbReference type="AlphaFoldDB" id="A0A5B3GZT3"/>
<accession>A0A5B3GZT3</accession>
<protein>
    <recommendedName>
        <fullName evidence="1">GLUG domain-containing protein</fullName>
    </recommendedName>
</protein>
<proteinExistence type="predicted"/>
<sequence length="894" mass="91315">MALSVFFRRQSRYATAVRKVCPTRANPVTRISTNQIFLNQQNKTMRKIFLFTAAMLAIAGCSEDNTHPKVSPVDEPSADAVTILATIDAIPSATGDGEAYAPLWQEGDQIIVGYKGMSYVYETYDAGNGVEFHPVALSLPADARGEVTAYFKAVDGVFAVGADQTGATLPMYAYAADAAPAQGSLGLHFKPLASVLSLTIGEEASKTISKITLEPVDPDGVEGHLAVSEAVVDPRTGAVTVGEDAAVSDILTMEIGEMSLVQAQTVNFLIASGTKVDGGLKATISCTDGSVFVKNLFETQEVTFAGNCVGAATELFFRLRIATYEDMVNFAQECADDNGGAIVDLQADIDMRNVPWTPIENFTGTFNGNGHRIYNINVSADGRYAGFFAYAKGAISDVVFGSKDGTSYDGMSRIELNYSADTDTWCYAGIVAQSNNTLTGVTSFVPVTVTADSRCKSRTGGIVGSLYNGKMSGCRNYGAVSNVATAGVASYVAGIAGIVDGSGDAAGAITLDGCHNHGPVMTSLGLGNAVAGITASVMKTAVNTTISNCTNAGEIRFDNAGASAAHRIGGIVAYIVDSCPTLVIDNCTNKGTVVSNMNGNCFIGGIAGVNYAAAIRDCTNEAEVKFVQANAAGAGYLCIGGIAGQTYSGAKVTGCANRAAVSSDKLQVTRIGGIVGTHNASTIDDCSNSGDITLAYTATANNWEAAGGIVGFYDGTDGTAVTNGCTNSGKVSATVNSSNANIGAGGIAGIIKSGNATNNTNDGAVWMHNAQAGKSSYAGGIVGYDYNTKDKSAVTGNVNNGAVQATVEGTSALLAAGGIIGRNDVGAVSGCRNFGAVACALHAGALVGWNKKSVEDSAAGGSVNGTALTGTNYAELAVGFQDGGSSSGITFGEK</sequence>
<name>A0A5B3GZT3_9BACT</name>